<organism evidence="1 2">
    <name type="scientific">Plastoroseomonas hellenica</name>
    <dbReference type="NCBI Taxonomy" id="2687306"/>
    <lineage>
        <taxon>Bacteria</taxon>
        <taxon>Pseudomonadati</taxon>
        <taxon>Pseudomonadota</taxon>
        <taxon>Alphaproteobacteria</taxon>
        <taxon>Acetobacterales</taxon>
        <taxon>Acetobacteraceae</taxon>
        <taxon>Plastoroseomonas</taxon>
    </lineage>
</organism>
<dbReference type="EMBL" id="JAAGBB010000003">
    <property type="protein sequence ID" value="MBR0663385.1"/>
    <property type="molecule type" value="Genomic_DNA"/>
</dbReference>
<dbReference type="Pfam" id="PF08856">
    <property type="entry name" value="DUF1826"/>
    <property type="match status" value="1"/>
</dbReference>
<proteinExistence type="predicted"/>
<gene>
    <name evidence="1" type="ORF">GXW71_03355</name>
</gene>
<evidence type="ECO:0000313" key="1">
    <source>
        <dbReference type="EMBL" id="MBR0663385.1"/>
    </source>
</evidence>
<comment type="caution">
    <text evidence="1">The sequence shown here is derived from an EMBL/GenBank/DDBJ whole genome shotgun (WGS) entry which is preliminary data.</text>
</comment>
<reference evidence="2" key="1">
    <citation type="journal article" date="2021" name="Syst. Appl. Microbiol.">
        <title>Roseomonas hellenica sp. nov., isolated from roots of wild-growing Alkanna tinctoria.</title>
        <authorList>
            <person name="Rat A."/>
            <person name="Naranjo H.D."/>
            <person name="Lebbe L."/>
            <person name="Cnockaert M."/>
            <person name="Krigas N."/>
            <person name="Grigoriadou K."/>
            <person name="Maloupa E."/>
            <person name="Willems A."/>
        </authorList>
    </citation>
    <scope>NUCLEOTIDE SEQUENCE [LARGE SCALE GENOMIC DNA]</scope>
    <source>
        <strain evidence="2">LMG 31523</strain>
    </source>
</reference>
<protein>
    <submittedName>
        <fullName evidence="1">DUF1826 domain-containing protein</fullName>
    </submittedName>
</protein>
<dbReference type="RefSeq" id="WP_211850975.1">
    <property type="nucleotide sequence ID" value="NZ_JAAGBB010000003.1"/>
</dbReference>
<sequence>MSGLLLESFPAASVSPGAEVPTWRCGAASSADPDVLIGILRPENNLAIWHRDIPDALSRALAALAAEAPFTATAEDAPDQAVDALAGALPRPAPLDLLLDIRRLAVAFAAIADTGGDVRIRLEGIAGRACHRWHADAVGLRLLCTYRGAGTEWLPLAGGAPVARSLDDPALPVMRIPRGAVAILKGEGHPGNAGAGCIHRSPRVGFRAGPRLLLCLDAPGRIPLE</sequence>
<name>A0ABS5ESW8_9PROT</name>
<dbReference type="Proteomes" id="UP001196870">
    <property type="component" value="Unassembled WGS sequence"/>
</dbReference>
<keyword evidence="2" id="KW-1185">Reference proteome</keyword>
<dbReference type="InterPro" id="IPR014955">
    <property type="entry name" value="DUF1826"/>
</dbReference>
<evidence type="ECO:0000313" key="2">
    <source>
        <dbReference type="Proteomes" id="UP001196870"/>
    </source>
</evidence>
<accession>A0ABS5ESW8</accession>